<proteinExistence type="predicted"/>
<keyword evidence="2" id="KW-1185">Reference proteome</keyword>
<sequence length="178" mass="20480">AIIKCPEKNDFIQLQMYTKPLEITEDNKNLHKRPRSVMQETVQSTSKLVVFGLDICANDNETGELAKDLLSIVIFQEGSNKTSSRQDEAINDLLKEYVSNIATKHKNFKMKFCSKKDLQQSIVILSKYWGKSCSIFSFFYKIESAESLLEQLGHDRHFVINRLGEFYLGISVELEKMS</sequence>
<organism evidence="1 2">
    <name type="scientific">Gigaspora margarita</name>
    <dbReference type="NCBI Taxonomy" id="4874"/>
    <lineage>
        <taxon>Eukaryota</taxon>
        <taxon>Fungi</taxon>
        <taxon>Fungi incertae sedis</taxon>
        <taxon>Mucoromycota</taxon>
        <taxon>Glomeromycotina</taxon>
        <taxon>Glomeromycetes</taxon>
        <taxon>Diversisporales</taxon>
        <taxon>Gigasporaceae</taxon>
        <taxon>Gigaspora</taxon>
    </lineage>
</organism>
<evidence type="ECO:0000313" key="2">
    <source>
        <dbReference type="Proteomes" id="UP000789901"/>
    </source>
</evidence>
<dbReference type="Proteomes" id="UP000789901">
    <property type="component" value="Unassembled WGS sequence"/>
</dbReference>
<feature type="non-terminal residue" evidence="1">
    <location>
        <position position="1"/>
    </location>
</feature>
<protein>
    <submittedName>
        <fullName evidence="1">37517_t:CDS:1</fullName>
    </submittedName>
</protein>
<gene>
    <name evidence="1" type="ORF">GMARGA_LOCUS35197</name>
</gene>
<reference evidence="1 2" key="1">
    <citation type="submission" date="2021-06" db="EMBL/GenBank/DDBJ databases">
        <authorList>
            <person name="Kallberg Y."/>
            <person name="Tangrot J."/>
            <person name="Rosling A."/>
        </authorList>
    </citation>
    <scope>NUCLEOTIDE SEQUENCE [LARGE SCALE GENOMIC DNA]</scope>
    <source>
        <strain evidence="1 2">120-4 pot B 10/14</strain>
    </source>
</reference>
<accession>A0ABN7WU83</accession>
<dbReference type="EMBL" id="CAJVQB010064435">
    <property type="protein sequence ID" value="CAG8841011.1"/>
    <property type="molecule type" value="Genomic_DNA"/>
</dbReference>
<evidence type="ECO:0000313" key="1">
    <source>
        <dbReference type="EMBL" id="CAG8841011.1"/>
    </source>
</evidence>
<name>A0ABN7WU83_GIGMA</name>
<comment type="caution">
    <text evidence="1">The sequence shown here is derived from an EMBL/GenBank/DDBJ whole genome shotgun (WGS) entry which is preliminary data.</text>
</comment>